<keyword evidence="2" id="KW-1015">Disulfide bond</keyword>
<dbReference type="FunFam" id="1.20.140.40:FF:000008">
    <property type="entry name" value="Invertase/pectin methylesterase inhibitor family protein"/>
    <property type="match status" value="1"/>
</dbReference>
<comment type="similarity">
    <text evidence="3">Belongs to the PMEI family.</text>
</comment>
<dbReference type="SMART" id="SM00856">
    <property type="entry name" value="PMEI"/>
    <property type="match status" value="2"/>
</dbReference>
<evidence type="ECO:0000259" key="5">
    <source>
        <dbReference type="SMART" id="SM00856"/>
    </source>
</evidence>
<proteinExistence type="inferred from homology"/>
<feature type="signal peptide" evidence="4">
    <location>
        <begin position="1"/>
        <end position="27"/>
    </location>
</feature>
<evidence type="ECO:0000313" key="7">
    <source>
        <dbReference type="Proteomes" id="UP000595140"/>
    </source>
</evidence>
<dbReference type="EMBL" id="OOIL02000450">
    <property type="protein sequence ID" value="VFQ65076.1"/>
    <property type="molecule type" value="Genomic_DNA"/>
</dbReference>
<dbReference type="InterPro" id="IPR034086">
    <property type="entry name" value="PMEI_plant"/>
</dbReference>
<dbReference type="InterPro" id="IPR035513">
    <property type="entry name" value="Invertase/methylesterase_inhib"/>
</dbReference>
<organism evidence="6 7">
    <name type="scientific">Cuscuta campestris</name>
    <dbReference type="NCBI Taxonomy" id="132261"/>
    <lineage>
        <taxon>Eukaryota</taxon>
        <taxon>Viridiplantae</taxon>
        <taxon>Streptophyta</taxon>
        <taxon>Embryophyta</taxon>
        <taxon>Tracheophyta</taxon>
        <taxon>Spermatophyta</taxon>
        <taxon>Magnoliopsida</taxon>
        <taxon>eudicotyledons</taxon>
        <taxon>Gunneridae</taxon>
        <taxon>Pentapetalae</taxon>
        <taxon>asterids</taxon>
        <taxon>lamiids</taxon>
        <taxon>Solanales</taxon>
        <taxon>Convolvulaceae</taxon>
        <taxon>Cuscuteae</taxon>
        <taxon>Cuscuta</taxon>
        <taxon>Cuscuta subgen. Grammica</taxon>
        <taxon>Cuscuta sect. Cleistogrammica</taxon>
    </lineage>
</organism>
<feature type="domain" description="Pectinesterase inhibitor" evidence="5">
    <location>
        <begin position="175"/>
        <end position="321"/>
    </location>
</feature>
<name>A0A484KSL9_9ASTE</name>
<dbReference type="CDD" id="cd15797">
    <property type="entry name" value="PMEI"/>
    <property type="match status" value="2"/>
</dbReference>
<evidence type="ECO:0000256" key="1">
    <source>
        <dbReference type="ARBA" id="ARBA00022729"/>
    </source>
</evidence>
<dbReference type="OrthoDB" id="764172at2759"/>
<evidence type="ECO:0000256" key="4">
    <source>
        <dbReference type="SAM" id="SignalP"/>
    </source>
</evidence>
<keyword evidence="7" id="KW-1185">Reference proteome</keyword>
<keyword evidence="1 4" id="KW-0732">Signal</keyword>
<dbReference type="AlphaFoldDB" id="A0A484KSL9"/>
<evidence type="ECO:0000256" key="3">
    <source>
        <dbReference type="ARBA" id="ARBA00038471"/>
    </source>
</evidence>
<dbReference type="PANTHER" id="PTHR36710">
    <property type="entry name" value="PECTINESTERASE INHIBITOR-LIKE"/>
    <property type="match status" value="1"/>
</dbReference>
<reference evidence="6 7" key="1">
    <citation type="submission" date="2018-04" db="EMBL/GenBank/DDBJ databases">
        <authorList>
            <person name="Vogel A."/>
        </authorList>
    </citation>
    <scope>NUCLEOTIDE SEQUENCE [LARGE SCALE GENOMIC DNA]</scope>
</reference>
<protein>
    <recommendedName>
        <fullName evidence="5">Pectinesterase inhibitor domain-containing protein</fullName>
    </recommendedName>
</protein>
<evidence type="ECO:0000313" key="6">
    <source>
        <dbReference type="EMBL" id="VFQ65076.1"/>
    </source>
</evidence>
<dbReference type="Pfam" id="PF04043">
    <property type="entry name" value="PMEI"/>
    <property type="match status" value="2"/>
</dbReference>
<dbReference type="InterPro" id="IPR052421">
    <property type="entry name" value="PCW_Enzyme_Inhibitor"/>
</dbReference>
<evidence type="ECO:0000256" key="2">
    <source>
        <dbReference type="ARBA" id="ARBA00023157"/>
    </source>
</evidence>
<dbReference type="SUPFAM" id="SSF101148">
    <property type="entry name" value="Plant invertase/pectin methylesterase inhibitor"/>
    <property type="match status" value="2"/>
</dbReference>
<sequence length="343" mass="37015">MAFYHNLATILFGILLLPLIFLTNVHGDVIDDVCAKAQQHSLCQKVLRGDPRSKNADLKTLGSIAIDIATKQAKSGQGLVLSLLKKATDPKQKTVLSTCAENYGDSIDSLGECPGLLGSGDYGGVNIKASAAFDDFGTCDVGFSDLSIPEPPELKDSSSMSQAFFYLAISLLTSVNSDLVDDVCAKTQRPTICLQALRSDPRTTGADLETLGLISIDISTNETKTAKALVSALLAGARDDPRLENRYKSCLENYQDSIESLEICPDMLRMRDYASLNIRASAAMDGPDTCDDNFEEPPAEPAELRDESVKVQTLCSIVCVISNVLLKESHNNNMTLMETYSAI</sequence>
<dbReference type="NCBIfam" id="TIGR01614">
    <property type="entry name" value="PME_inhib"/>
    <property type="match status" value="2"/>
</dbReference>
<dbReference type="GO" id="GO:0046910">
    <property type="term" value="F:pectinesterase inhibitor activity"/>
    <property type="evidence" value="ECO:0007669"/>
    <property type="project" value="InterPro"/>
</dbReference>
<dbReference type="InterPro" id="IPR006501">
    <property type="entry name" value="Pectinesterase_inhib_dom"/>
</dbReference>
<accession>A0A484KSL9</accession>
<dbReference type="Proteomes" id="UP000595140">
    <property type="component" value="Unassembled WGS sequence"/>
</dbReference>
<feature type="chain" id="PRO_5019861660" description="Pectinesterase inhibitor domain-containing protein" evidence="4">
    <location>
        <begin position="28"/>
        <end position="343"/>
    </location>
</feature>
<feature type="domain" description="Pectinesterase inhibitor" evidence="5">
    <location>
        <begin position="25"/>
        <end position="171"/>
    </location>
</feature>
<gene>
    <name evidence="6" type="ORF">CCAM_LOCUS6852</name>
</gene>
<dbReference type="PANTHER" id="PTHR36710:SF4">
    <property type="entry name" value="PLANT INVERTASE_PECTIN METHYLESTERASE INHIBITOR SUPERFAMILY PROTEIN"/>
    <property type="match status" value="1"/>
</dbReference>
<dbReference type="Gene3D" id="1.20.140.40">
    <property type="entry name" value="Invertase/pectin methylesterase inhibitor family protein"/>
    <property type="match status" value="2"/>
</dbReference>